<evidence type="ECO:0000256" key="3">
    <source>
        <dbReference type="ARBA" id="ARBA00022694"/>
    </source>
</evidence>
<evidence type="ECO:0000256" key="2">
    <source>
        <dbReference type="ARBA" id="ARBA00022679"/>
    </source>
</evidence>
<feature type="domain" description="CCA-adding enzyme C-terminal" evidence="12">
    <location>
        <begin position="262"/>
        <end position="379"/>
    </location>
</feature>
<dbReference type="Gene3D" id="1.10.3090.10">
    <property type="entry name" value="cca-adding enzyme, domain 2"/>
    <property type="match status" value="1"/>
</dbReference>
<evidence type="ECO:0000313" key="13">
    <source>
        <dbReference type="EMBL" id="MDB6186108.1"/>
    </source>
</evidence>
<name>A0AAW6B4Q0_9BACL</name>
<evidence type="ECO:0000256" key="8">
    <source>
        <dbReference type="ARBA" id="ARBA00022884"/>
    </source>
</evidence>
<dbReference type="EC" id="2.7.7.72" evidence="13"/>
<sequence>MEINNFKKKFNSAINILEKFNEAGYEAYLVGGCVRDYLLNDDFSDIDITTNALPDEVKQIFKKSIDTGIQHGTVTILINGDSFEVTTFRTEDDYIDHRTPEKVEFVSDLKEDLDRRDFTINAMALDSKGKLYDYHCGEKDLRNKIIKTVNNPNERFFEDALRMLRAFRFSSKLGFEIEENTLKAIKNNAELIKFVSIERIVNEFRKLLTGKGNKRSLELLLDSKLNNYIPFLDEVSKIIDFSNYTFCQSLYILSNINDISFEKLKELKLSNKEIKQVKIYEKINKDFISNVPLEIILYNYDIEDIAFIASYSKYCDMEDIKKIKLPIESFNDIAITSMEIISIIDKPAGPWIKEIIKKLEEDIILYKIDNTRKDILDFLMKIRDNK</sequence>
<dbReference type="GO" id="GO:0004810">
    <property type="term" value="F:CCA tRNA nucleotidyltransferase activity"/>
    <property type="evidence" value="ECO:0007669"/>
    <property type="project" value="UniProtKB-EC"/>
</dbReference>
<dbReference type="Pfam" id="PF13735">
    <property type="entry name" value="tRNA_NucTran2_2"/>
    <property type="match status" value="1"/>
</dbReference>
<dbReference type="SUPFAM" id="SSF81891">
    <property type="entry name" value="Poly A polymerase C-terminal region-like"/>
    <property type="match status" value="1"/>
</dbReference>
<proteinExistence type="inferred from homology"/>
<dbReference type="InterPro" id="IPR050264">
    <property type="entry name" value="Bact_CCA-adding_enz_type3_sf"/>
</dbReference>
<dbReference type="InterPro" id="IPR032810">
    <property type="entry name" value="CCA-adding_enz_C"/>
</dbReference>
<dbReference type="CDD" id="cd05398">
    <property type="entry name" value="NT_ClassII-CCAase"/>
    <property type="match status" value="1"/>
</dbReference>
<keyword evidence="4 13" id="KW-0548">Nucleotidyltransferase</keyword>
<dbReference type="PANTHER" id="PTHR46173:SF1">
    <property type="entry name" value="CCA TRNA NUCLEOTIDYLTRANSFERASE 1, MITOCHONDRIAL"/>
    <property type="match status" value="1"/>
</dbReference>
<dbReference type="GO" id="GO:0000166">
    <property type="term" value="F:nucleotide binding"/>
    <property type="evidence" value="ECO:0007669"/>
    <property type="project" value="UniProtKB-KW"/>
</dbReference>
<keyword evidence="5" id="KW-0479">Metal-binding</keyword>
<evidence type="ECO:0000259" key="12">
    <source>
        <dbReference type="Pfam" id="PF13735"/>
    </source>
</evidence>
<comment type="similarity">
    <text evidence="9">Belongs to the tRNA nucleotidyltransferase/poly(A) polymerase family.</text>
</comment>
<dbReference type="Pfam" id="PF01743">
    <property type="entry name" value="PolyA_pol"/>
    <property type="match status" value="1"/>
</dbReference>
<dbReference type="PANTHER" id="PTHR46173">
    <property type="entry name" value="CCA TRNA NUCLEOTIDYLTRANSFERASE 1, MITOCHONDRIAL"/>
    <property type="match status" value="1"/>
</dbReference>
<keyword evidence="2 9" id="KW-0808">Transferase</keyword>
<dbReference type="InterPro" id="IPR002646">
    <property type="entry name" value="PolA_pol_head_dom"/>
</dbReference>
<evidence type="ECO:0000259" key="11">
    <source>
        <dbReference type="Pfam" id="PF12627"/>
    </source>
</evidence>
<evidence type="ECO:0000259" key="10">
    <source>
        <dbReference type="Pfam" id="PF01743"/>
    </source>
</evidence>
<dbReference type="SUPFAM" id="SSF81301">
    <property type="entry name" value="Nucleotidyltransferase"/>
    <property type="match status" value="1"/>
</dbReference>
<comment type="caution">
    <text evidence="13">The sequence shown here is derived from an EMBL/GenBank/DDBJ whole genome shotgun (WGS) entry which is preliminary data.</text>
</comment>
<dbReference type="RefSeq" id="WP_271987353.1">
    <property type="nucleotide sequence ID" value="NZ_JAQMFS010000057.1"/>
</dbReference>
<keyword evidence="6" id="KW-0547">Nucleotide-binding</keyword>
<evidence type="ECO:0000256" key="7">
    <source>
        <dbReference type="ARBA" id="ARBA00022842"/>
    </source>
</evidence>
<comment type="cofactor">
    <cofactor evidence="1">
        <name>Mg(2+)</name>
        <dbReference type="ChEBI" id="CHEBI:18420"/>
    </cofactor>
</comment>
<evidence type="ECO:0000313" key="14">
    <source>
        <dbReference type="Proteomes" id="UP001212217"/>
    </source>
</evidence>
<dbReference type="GO" id="GO:0008033">
    <property type="term" value="P:tRNA processing"/>
    <property type="evidence" value="ECO:0007669"/>
    <property type="project" value="UniProtKB-KW"/>
</dbReference>
<feature type="domain" description="tRNA nucleotidyltransferase/poly(A) polymerase RNA and SrmB- binding" evidence="11">
    <location>
        <begin position="174"/>
        <end position="233"/>
    </location>
</feature>
<evidence type="ECO:0000256" key="6">
    <source>
        <dbReference type="ARBA" id="ARBA00022741"/>
    </source>
</evidence>
<evidence type="ECO:0000256" key="5">
    <source>
        <dbReference type="ARBA" id="ARBA00022723"/>
    </source>
</evidence>
<dbReference type="Gene3D" id="3.30.460.10">
    <property type="entry name" value="Beta Polymerase, domain 2"/>
    <property type="match status" value="1"/>
</dbReference>
<dbReference type="AlphaFoldDB" id="A0AAW6B4Q0"/>
<dbReference type="Proteomes" id="UP001212217">
    <property type="component" value="Unassembled WGS sequence"/>
</dbReference>
<accession>A0AAW6B4Q0</accession>
<dbReference type="Gene3D" id="1.10.246.80">
    <property type="match status" value="1"/>
</dbReference>
<keyword evidence="8 9" id="KW-0694">RNA-binding</keyword>
<protein>
    <submittedName>
        <fullName evidence="13">CCA tRNA nucleotidyltransferase</fullName>
        <ecNumber evidence="13">2.7.7.72</ecNumber>
    </submittedName>
</protein>
<evidence type="ECO:0000256" key="9">
    <source>
        <dbReference type="RuleBase" id="RU003953"/>
    </source>
</evidence>
<keyword evidence="7" id="KW-0460">Magnesium</keyword>
<dbReference type="EMBL" id="JAQMFS010000057">
    <property type="protein sequence ID" value="MDB6186108.1"/>
    <property type="molecule type" value="Genomic_DNA"/>
</dbReference>
<organism evidence="13 14">
    <name type="scientific">Gemella haemolysans</name>
    <dbReference type="NCBI Taxonomy" id="1379"/>
    <lineage>
        <taxon>Bacteria</taxon>
        <taxon>Bacillati</taxon>
        <taxon>Bacillota</taxon>
        <taxon>Bacilli</taxon>
        <taxon>Bacillales</taxon>
        <taxon>Gemellaceae</taxon>
        <taxon>Gemella</taxon>
    </lineage>
</organism>
<feature type="domain" description="Poly A polymerase head" evidence="10">
    <location>
        <begin position="27"/>
        <end position="146"/>
    </location>
</feature>
<dbReference type="Pfam" id="PF12627">
    <property type="entry name" value="PolyA_pol_RNAbd"/>
    <property type="match status" value="1"/>
</dbReference>
<evidence type="ECO:0000256" key="4">
    <source>
        <dbReference type="ARBA" id="ARBA00022695"/>
    </source>
</evidence>
<evidence type="ECO:0000256" key="1">
    <source>
        <dbReference type="ARBA" id="ARBA00001946"/>
    </source>
</evidence>
<dbReference type="InterPro" id="IPR032828">
    <property type="entry name" value="PolyA_RNA-bd"/>
</dbReference>
<reference evidence="13" key="1">
    <citation type="submission" date="2023-08" db="EMBL/GenBank/DDBJ databases">
        <title>Dental plaque isolates bound by oral lectin ZG16B.</title>
        <authorList>
            <person name="Ghosh S."/>
        </authorList>
    </citation>
    <scope>NUCLEOTIDE SEQUENCE</scope>
    <source>
        <strain evidence="13">DP3_5B</strain>
    </source>
</reference>
<dbReference type="InterPro" id="IPR043519">
    <property type="entry name" value="NT_sf"/>
</dbReference>
<keyword evidence="3" id="KW-0819">tRNA processing</keyword>
<dbReference type="GO" id="GO:0000049">
    <property type="term" value="F:tRNA binding"/>
    <property type="evidence" value="ECO:0007669"/>
    <property type="project" value="TreeGrafter"/>
</dbReference>
<gene>
    <name evidence="13" type="ORF">PNO30_04830</name>
</gene>
<dbReference type="NCBIfam" id="NF009814">
    <property type="entry name" value="PRK13299.1"/>
    <property type="match status" value="1"/>
</dbReference>
<dbReference type="GO" id="GO:0046872">
    <property type="term" value="F:metal ion binding"/>
    <property type="evidence" value="ECO:0007669"/>
    <property type="project" value="UniProtKB-KW"/>
</dbReference>